<feature type="transmembrane region" description="Helical" evidence="1">
    <location>
        <begin position="15"/>
        <end position="44"/>
    </location>
</feature>
<proteinExistence type="predicted"/>
<accession>A0A1C4W7T4</accession>
<gene>
    <name evidence="2" type="ORF">GA0070558_113203</name>
</gene>
<evidence type="ECO:0000256" key="1">
    <source>
        <dbReference type="SAM" id="Phobius"/>
    </source>
</evidence>
<keyword evidence="1" id="KW-0472">Membrane</keyword>
<dbReference type="EMBL" id="FMCW01000013">
    <property type="protein sequence ID" value="SCE92258.1"/>
    <property type="molecule type" value="Genomic_DNA"/>
</dbReference>
<evidence type="ECO:0000313" key="2">
    <source>
        <dbReference type="EMBL" id="SCE92258.1"/>
    </source>
</evidence>
<keyword evidence="1" id="KW-1133">Transmembrane helix</keyword>
<evidence type="ECO:0000313" key="3">
    <source>
        <dbReference type="Proteomes" id="UP000199375"/>
    </source>
</evidence>
<sequence length="82" mass="8985">MWAGPGPVGHRVRNVVVSILLMMAAVGTFLLLSTLVVAVVRAVLGAPRYLRLHGRLFPPPPQGRRVRRVVRRVLCAVLIPKS</sequence>
<dbReference type="Proteomes" id="UP000199375">
    <property type="component" value="Unassembled WGS sequence"/>
</dbReference>
<name>A0A1C4W7T4_9ACTN</name>
<protein>
    <submittedName>
        <fullName evidence="2">Uncharacterized protein</fullName>
    </submittedName>
</protein>
<reference evidence="2 3" key="1">
    <citation type="submission" date="2016-06" db="EMBL/GenBank/DDBJ databases">
        <authorList>
            <person name="Kjaerup R.B."/>
            <person name="Dalgaard T.S."/>
            <person name="Juul-Madsen H.R."/>
        </authorList>
    </citation>
    <scope>NUCLEOTIDE SEQUENCE [LARGE SCALE GENOMIC DNA]</scope>
    <source>
        <strain evidence="2 3">DSM 45626</strain>
    </source>
</reference>
<dbReference type="AlphaFoldDB" id="A0A1C4W7T4"/>
<organism evidence="2 3">
    <name type="scientific">Micromonospora haikouensis</name>
    <dbReference type="NCBI Taxonomy" id="686309"/>
    <lineage>
        <taxon>Bacteria</taxon>
        <taxon>Bacillati</taxon>
        <taxon>Actinomycetota</taxon>
        <taxon>Actinomycetes</taxon>
        <taxon>Micromonosporales</taxon>
        <taxon>Micromonosporaceae</taxon>
        <taxon>Micromonospora</taxon>
    </lineage>
</organism>
<keyword evidence="1" id="KW-0812">Transmembrane</keyword>